<comment type="similarity">
    <text evidence="6">Belongs to the cyclin family.</text>
</comment>
<dbReference type="RefSeq" id="XP_008220365.1">
    <property type="nucleotide sequence ID" value="XM_008222143.1"/>
</dbReference>
<keyword evidence="2" id="KW-0132">Cell division</keyword>
<evidence type="ECO:0000256" key="1">
    <source>
        <dbReference type="ARBA" id="ARBA00011177"/>
    </source>
</evidence>
<evidence type="ECO:0000256" key="4">
    <source>
        <dbReference type="ARBA" id="ARBA00023306"/>
    </source>
</evidence>
<keyword evidence="8" id="KW-1185">Reference proteome</keyword>
<dbReference type="PROSITE" id="PS00292">
    <property type="entry name" value="CYCLINS"/>
    <property type="match status" value="1"/>
</dbReference>
<dbReference type="InterPro" id="IPR048258">
    <property type="entry name" value="Cyclins_cyclin-box"/>
</dbReference>
<dbReference type="Proteomes" id="UP000694861">
    <property type="component" value="Linkage group LG2"/>
</dbReference>
<evidence type="ECO:0000313" key="8">
    <source>
        <dbReference type="Proteomes" id="UP000694861"/>
    </source>
</evidence>
<dbReference type="InterPro" id="IPR039361">
    <property type="entry name" value="Cyclin"/>
</dbReference>
<sequence length="265" mass="30329">MNGDPSSPDLYCHEDPNFLYEDDEEMAEVNVVVNQNEIELEEAHLHSLIDQEIAFGFRRDEDLVIDDWVQEARLQAITWVQTRTRALGFHPRTAYLAITYFDRFISLQAIPEHKRAAYVRLISVVCLLLAAKMEEMNRPPLSQYAHQFQGGSIKKIELLVLVVLKWKMNLITPFAFLDNFIAKLCQESPPGLKSGIEQRLLSIMTEIHLMHHRPSAIAAAATLMAVDQNLAQEALEAKITSIPELYFLEIEAVYSYYTIMQVPLP</sequence>
<reference evidence="9" key="2">
    <citation type="submission" date="2025-08" db="UniProtKB">
        <authorList>
            <consortium name="RefSeq"/>
        </authorList>
    </citation>
    <scope>IDENTIFICATION</scope>
</reference>
<gene>
    <name evidence="9" type="primary">LOC103320468</name>
</gene>
<evidence type="ECO:0000256" key="2">
    <source>
        <dbReference type="ARBA" id="ARBA00022618"/>
    </source>
</evidence>
<evidence type="ECO:0000256" key="3">
    <source>
        <dbReference type="ARBA" id="ARBA00023127"/>
    </source>
</evidence>
<dbReference type="GeneID" id="103320468"/>
<dbReference type="PANTHER" id="PTHR10177">
    <property type="entry name" value="CYCLINS"/>
    <property type="match status" value="1"/>
</dbReference>
<keyword evidence="4" id="KW-0131">Cell cycle</keyword>
<evidence type="ECO:0000313" key="9">
    <source>
        <dbReference type="RefSeq" id="XP_008220365.1"/>
    </source>
</evidence>
<keyword evidence="3 6" id="KW-0195">Cyclin</keyword>
<dbReference type="InterPro" id="IPR013763">
    <property type="entry name" value="Cyclin-like_dom"/>
</dbReference>
<dbReference type="SUPFAM" id="SSF47954">
    <property type="entry name" value="Cyclin-like"/>
    <property type="match status" value="1"/>
</dbReference>
<dbReference type="InterPro" id="IPR036915">
    <property type="entry name" value="Cyclin-like_sf"/>
</dbReference>
<evidence type="ECO:0000256" key="5">
    <source>
        <dbReference type="ARBA" id="ARBA00032263"/>
    </source>
</evidence>
<dbReference type="Pfam" id="PF00134">
    <property type="entry name" value="Cyclin_N"/>
    <property type="match status" value="1"/>
</dbReference>
<dbReference type="InterPro" id="IPR006671">
    <property type="entry name" value="Cyclin_N"/>
</dbReference>
<protein>
    <recommendedName>
        <fullName evidence="5">B-like cyclin</fullName>
    </recommendedName>
</protein>
<dbReference type="SMART" id="SM00385">
    <property type="entry name" value="CYCLIN"/>
    <property type="match status" value="1"/>
</dbReference>
<accession>A0ABM0N6R4</accession>
<name>A0ABM0N6R4_PRUMU</name>
<proteinExistence type="inferred from homology"/>
<reference evidence="8" key="1">
    <citation type="journal article" date="2012" name="Nat. Commun.">
        <title>The genome of Prunus mume.</title>
        <authorList>
            <person name="Zhang Q."/>
            <person name="Chen W."/>
            <person name="Sun L."/>
            <person name="Zhao F."/>
            <person name="Huang B."/>
            <person name="Yang W."/>
            <person name="Tao Y."/>
            <person name="Wang J."/>
            <person name="Yuan Z."/>
            <person name="Fan G."/>
            <person name="Xing Z."/>
            <person name="Han C."/>
            <person name="Pan H."/>
            <person name="Zhong X."/>
            <person name="Shi W."/>
            <person name="Liang X."/>
            <person name="Du D."/>
            <person name="Sun F."/>
            <person name="Xu Z."/>
            <person name="Hao R."/>
            <person name="Lv T."/>
            <person name="Lv Y."/>
            <person name="Zheng Z."/>
            <person name="Sun M."/>
            <person name="Luo L."/>
            <person name="Cai M."/>
            <person name="Gao Y."/>
            <person name="Wang J."/>
            <person name="Yin Y."/>
            <person name="Xu X."/>
            <person name="Cheng T."/>
            <person name="Wang J."/>
        </authorList>
    </citation>
    <scope>NUCLEOTIDE SEQUENCE [LARGE SCALE GENOMIC DNA]</scope>
</reference>
<feature type="domain" description="Cyclin-like" evidence="7">
    <location>
        <begin position="78"/>
        <end position="162"/>
    </location>
</feature>
<evidence type="ECO:0000259" key="7">
    <source>
        <dbReference type="SMART" id="SM00385"/>
    </source>
</evidence>
<dbReference type="Gene3D" id="1.10.472.10">
    <property type="entry name" value="Cyclin-like"/>
    <property type="match status" value="2"/>
</dbReference>
<comment type="subunit">
    <text evidence="1">Interacts with the CDC2 protein kinase to form a serine/threonine kinase holoenzyme complex also known as maturation promoting factor (MPF). The cyclin subunit imparts substrate specificity to the complex.</text>
</comment>
<organism evidence="8 9">
    <name type="scientific">Prunus mume</name>
    <name type="common">Japanese apricot</name>
    <name type="synonym">Armeniaca mume</name>
    <dbReference type="NCBI Taxonomy" id="102107"/>
    <lineage>
        <taxon>Eukaryota</taxon>
        <taxon>Viridiplantae</taxon>
        <taxon>Streptophyta</taxon>
        <taxon>Embryophyta</taxon>
        <taxon>Tracheophyta</taxon>
        <taxon>Spermatophyta</taxon>
        <taxon>Magnoliopsida</taxon>
        <taxon>eudicotyledons</taxon>
        <taxon>Gunneridae</taxon>
        <taxon>Pentapetalae</taxon>
        <taxon>rosids</taxon>
        <taxon>fabids</taxon>
        <taxon>Rosales</taxon>
        <taxon>Rosaceae</taxon>
        <taxon>Amygdaloideae</taxon>
        <taxon>Amygdaleae</taxon>
        <taxon>Prunus</taxon>
    </lineage>
</organism>
<evidence type="ECO:0000256" key="6">
    <source>
        <dbReference type="RuleBase" id="RU000383"/>
    </source>
</evidence>